<reference evidence="9 10" key="2">
    <citation type="submission" date="2019-09" db="EMBL/GenBank/DDBJ databases">
        <authorList>
            <person name="Jin C."/>
        </authorList>
    </citation>
    <scope>NUCLEOTIDE SEQUENCE [LARGE SCALE GENOMIC DNA]</scope>
    <source>
        <strain evidence="9 10">AN110305</strain>
    </source>
</reference>
<evidence type="ECO:0000256" key="5">
    <source>
        <dbReference type="ARBA" id="ARBA00023136"/>
    </source>
</evidence>
<dbReference type="InterPro" id="IPR051204">
    <property type="entry name" value="ABC_transp_perm/SBD"/>
</dbReference>
<keyword evidence="4 6" id="KW-1133">Transmembrane helix</keyword>
<comment type="similarity">
    <text evidence="6">Belongs to the binding-protein-dependent transport system permease family.</text>
</comment>
<dbReference type="Pfam" id="PF00528">
    <property type="entry name" value="BPD_transp_1"/>
    <property type="match status" value="1"/>
</dbReference>
<dbReference type="CDD" id="cd06261">
    <property type="entry name" value="TM_PBP2"/>
    <property type="match status" value="1"/>
</dbReference>
<dbReference type="PANTHER" id="PTHR30177:SF33">
    <property type="entry name" value="POSSIBLE OSMOPROTECTANT (GLYCINE BETAINE_CARNITINE_CHOLINE_L-PROLINE) TRANSPORT INTEGRAL MEMBRANE PROTEIN ABC TRANSPORTER PROZ"/>
    <property type="match status" value="1"/>
</dbReference>
<name>A0A5B2XDA9_9PSEU</name>
<dbReference type="RefSeq" id="WP_149851071.1">
    <property type="nucleotide sequence ID" value="NZ_VUOB01000033.1"/>
</dbReference>
<dbReference type="SUPFAM" id="SSF161098">
    <property type="entry name" value="MetI-like"/>
    <property type="match status" value="1"/>
</dbReference>
<evidence type="ECO:0000256" key="3">
    <source>
        <dbReference type="ARBA" id="ARBA00022692"/>
    </source>
</evidence>
<dbReference type="Proteomes" id="UP000323454">
    <property type="component" value="Unassembled WGS sequence"/>
</dbReference>
<evidence type="ECO:0000313" key="10">
    <source>
        <dbReference type="Proteomes" id="UP000323454"/>
    </source>
</evidence>
<keyword evidence="10" id="KW-1185">Reference proteome</keyword>
<gene>
    <name evidence="9" type="ORF">F0L68_19545</name>
</gene>
<dbReference type="GO" id="GO:0005886">
    <property type="term" value="C:plasma membrane"/>
    <property type="evidence" value="ECO:0007669"/>
    <property type="project" value="UniProtKB-SubCell"/>
</dbReference>
<protein>
    <submittedName>
        <fullName evidence="9">ABC transporter permease</fullName>
    </submittedName>
</protein>
<keyword evidence="3 6" id="KW-0812">Transmembrane</keyword>
<dbReference type="InterPro" id="IPR035906">
    <property type="entry name" value="MetI-like_sf"/>
</dbReference>
<evidence type="ECO:0000256" key="2">
    <source>
        <dbReference type="ARBA" id="ARBA00022448"/>
    </source>
</evidence>
<feature type="region of interest" description="Disordered" evidence="7">
    <location>
        <begin position="229"/>
        <end position="253"/>
    </location>
</feature>
<dbReference type="AlphaFoldDB" id="A0A5B2XDA9"/>
<feature type="compositionally biased region" description="Low complexity" evidence="7">
    <location>
        <begin position="241"/>
        <end position="253"/>
    </location>
</feature>
<feature type="transmembrane region" description="Helical" evidence="6">
    <location>
        <begin position="183"/>
        <end position="207"/>
    </location>
</feature>
<accession>A0A5B2XDA9</accession>
<dbReference type="InterPro" id="IPR000515">
    <property type="entry name" value="MetI-like"/>
</dbReference>
<keyword evidence="2 6" id="KW-0813">Transport</keyword>
<feature type="transmembrane region" description="Helical" evidence="6">
    <location>
        <begin position="88"/>
        <end position="110"/>
    </location>
</feature>
<sequence length="253" mass="26029">MFADMVTWLTDPSHWTGPGGVPARVAEHLLYCVLAVLAAGLVGVPLGMFVGHTGRGSVLLVGASNVLRALPTLGLVSILYLIAGGGTVPVLLGLVVLAIPPILAGTYAGLQDVDRSVVDAAKGMGMTGRQLLWRVELPNSMPLLMGGVRSSMLQVVATAGVAAFVGLGGLGRPLLDGLRVLDYGQVVSGAVLIALLAVLLDLVLAGAQKLVVPRGLRLIAGTAGRRRTQRRVEEPVQELVTTGGQQETGGTRA</sequence>
<reference evidence="9 10" key="1">
    <citation type="submission" date="2019-09" db="EMBL/GenBank/DDBJ databases">
        <title>Goodfellowia gen. nov., a new genus of the Pseudonocardineae related to Actinoalloteichus, containing Goodfellowia coeruleoviolacea gen. nov., comb. nov. gen. nov., comb. nov.</title>
        <authorList>
            <person name="Labeda D."/>
        </authorList>
    </citation>
    <scope>NUCLEOTIDE SEQUENCE [LARGE SCALE GENOMIC DNA]</scope>
    <source>
        <strain evidence="9 10">AN110305</strain>
    </source>
</reference>
<dbReference type="GO" id="GO:0031460">
    <property type="term" value="P:glycine betaine transport"/>
    <property type="evidence" value="ECO:0007669"/>
    <property type="project" value="TreeGrafter"/>
</dbReference>
<feature type="transmembrane region" description="Helical" evidence="6">
    <location>
        <begin position="151"/>
        <end position="171"/>
    </location>
</feature>
<comment type="subcellular location">
    <subcellularLocation>
        <location evidence="6">Cell membrane</location>
        <topology evidence="6">Multi-pass membrane protein</topology>
    </subcellularLocation>
    <subcellularLocation>
        <location evidence="1">Membrane</location>
        <topology evidence="1">Multi-pass membrane protein</topology>
    </subcellularLocation>
</comment>
<evidence type="ECO:0000259" key="8">
    <source>
        <dbReference type="PROSITE" id="PS50928"/>
    </source>
</evidence>
<feature type="transmembrane region" description="Helical" evidence="6">
    <location>
        <begin position="58"/>
        <end position="82"/>
    </location>
</feature>
<feature type="domain" description="ABC transmembrane type-1" evidence="8">
    <location>
        <begin position="25"/>
        <end position="204"/>
    </location>
</feature>
<keyword evidence="5 6" id="KW-0472">Membrane</keyword>
<dbReference type="OrthoDB" id="5244012at2"/>
<evidence type="ECO:0000256" key="7">
    <source>
        <dbReference type="SAM" id="MobiDB-lite"/>
    </source>
</evidence>
<evidence type="ECO:0000256" key="4">
    <source>
        <dbReference type="ARBA" id="ARBA00022989"/>
    </source>
</evidence>
<dbReference type="PANTHER" id="PTHR30177">
    <property type="entry name" value="GLYCINE BETAINE/L-PROLINE TRANSPORT SYSTEM PERMEASE PROTEIN PROW"/>
    <property type="match status" value="1"/>
</dbReference>
<dbReference type="PROSITE" id="PS50928">
    <property type="entry name" value="ABC_TM1"/>
    <property type="match status" value="1"/>
</dbReference>
<dbReference type="GO" id="GO:0055085">
    <property type="term" value="P:transmembrane transport"/>
    <property type="evidence" value="ECO:0007669"/>
    <property type="project" value="InterPro"/>
</dbReference>
<proteinExistence type="inferred from homology"/>
<feature type="transmembrane region" description="Helical" evidence="6">
    <location>
        <begin position="28"/>
        <end position="51"/>
    </location>
</feature>
<organism evidence="9 10">
    <name type="scientific">Solihabitans fulvus</name>
    <dbReference type="NCBI Taxonomy" id="1892852"/>
    <lineage>
        <taxon>Bacteria</taxon>
        <taxon>Bacillati</taxon>
        <taxon>Actinomycetota</taxon>
        <taxon>Actinomycetes</taxon>
        <taxon>Pseudonocardiales</taxon>
        <taxon>Pseudonocardiaceae</taxon>
        <taxon>Solihabitans</taxon>
    </lineage>
</organism>
<evidence type="ECO:0000256" key="1">
    <source>
        <dbReference type="ARBA" id="ARBA00004141"/>
    </source>
</evidence>
<dbReference type="EMBL" id="VUOB01000033">
    <property type="protein sequence ID" value="KAA2261019.1"/>
    <property type="molecule type" value="Genomic_DNA"/>
</dbReference>
<dbReference type="Gene3D" id="1.10.3720.10">
    <property type="entry name" value="MetI-like"/>
    <property type="match status" value="1"/>
</dbReference>
<evidence type="ECO:0000256" key="6">
    <source>
        <dbReference type="RuleBase" id="RU363032"/>
    </source>
</evidence>
<comment type="caution">
    <text evidence="9">The sequence shown here is derived from an EMBL/GenBank/DDBJ whole genome shotgun (WGS) entry which is preliminary data.</text>
</comment>
<evidence type="ECO:0000313" key="9">
    <source>
        <dbReference type="EMBL" id="KAA2261019.1"/>
    </source>
</evidence>